<proteinExistence type="predicted"/>
<feature type="domain" description="Nudix hydrolase" evidence="2">
    <location>
        <begin position="10"/>
        <end position="149"/>
    </location>
</feature>
<reference evidence="3 4" key="1">
    <citation type="submission" date="2018-08" db="EMBL/GenBank/DDBJ databases">
        <title>Draft genome sequence of Psychrilyobacter sp. strain SD5 isolated from Black Sea water.</title>
        <authorList>
            <person name="Yadav S."/>
            <person name="Villanueva L."/>
            <person name="Damste J.S.S."/>
        </authorList>
    </citation>
    <scope>NUCLEOTIDE SEQUENCE [LARGE SCALE GENOMIC DNA]</scope>
    <source>
        <strain evidence="3 4">SD5</strain>
    </source>
</reference>
<evidence type="ECO:0000256" key="1">
    <source>
        <dbReference type="ARBA" id="ARBA00022801"/>
    </source>
</evidence>
<evidence type="ECO:0000313" key="3">
    <source>
        <dbReference type="EMBL" id="REI42268.1"/>
    </source>
</evidence>
<dbReference type="PROSITE" id="PS51462">
    <property type="entry name" value="NUDIX"/>
    <property type="match status" value="1"/>
</dbReference>
<protein>
    <submittedName>
        <fullName evidence="3">NUDIX domain-containing protein</fullName>
    </submittedName>
</protein>
<evidence type="ECO:0000259" key="2">
    <source>
        <dbReference type="PROSITE" id="PS51462"/>
    </source>
</evidence>
<dbReference type="InterPro" id="IPR015797">
    <property type="entry name" value="NUDIX_hydrolase-like_dom_sf"/>
</dbReference>
<dbReference type="InterPro" id="IPR020084">
    <property type="entry name" value="NUDIX_hydrolase_CS"/>
</dbReference>
<keyword evidence="1" id="KW-0378">Hydrolase</keyword>
<dbReference type="Proteomes" id="UP000263486">
    <property type="component" value="Unassembled WGS sequence"/>
</dbReference>
<accession>A0ABX9KJ26</accession>
<dbReference type="RefSeq" id="WP_114641646.1">
    <property type="nucleotide sequence ID" value="NZ_JAACIO010000005.1"/>
</dbReference>
<dbReference type="CDD" id="cd04688">
    <property type="entry name" value="NUDIX_Hydrolase"/>
    <property type="match status" value="1"/>
</dbReference>
<name>A0ABX9KJ26_9FUSO</name>
<dbReference type="SUPFAM" id="SSF55811">
    <property type="entry name" value="Nudix"/>
    <property type="match status" value="1"/>
</dbReference>
<organism evidence="3 4">
    <name type="scientific">Psychrilyobacter piezotolerans</name>
    <dbReference type="NCBI Taxonomy" id="2293438"/>
    <lineage>
        <taxon>Bacteria</taxon>
        <taxon>Fusobacteriati</taxon>
        <taxon>Fusobacteriota</taxon>
        <taxon>Fusobacteriia</taxon>
        <taxon>Fusobacteriales</taxon>
        <taxon>Fusobacteriaceae</taxon>
        <taxon>Psychrilyobacter</taxon>
    </lineage>
</organism>
<dbReference type="InterPro" id="IPR000086">
    <property type="entry name" value="NUDIX_hydrolase_dom"/>
</dbReference>
<keyword evidence="4" id="KW-1185">Reference proteome</keyword>
<dbReference type="EMBL" id="QUAJ01000005">
    <property type="protein sequence ID" value="REI42268.1"/>
    <property type="molecule type" value="Genomic_DNA"/>
</dbReference>
<dbReference type="PANTHER" id="PTHR43736:SF2">
    <property type="entry name" value="MUTT_NUDIX FAMILY PROTEIN"/>
    <property type="match status" value="1"/>
</dbReference>
<dbReference type="Pfam" id="PF00293">
    <property type="entry name" value="NUDIX"/>
    <property type="match status" value="1"/>
</dbReference>
<sequence length="159" mass="18343">MDCKLITADKRFRYRAAAIIIEDRDVLFAKNERDSYYYSVGGAVKIGESAEDAVKREVLEETGIAYEIERLAFIHENFFEGNGGTLKKGVKCHEVCFYFLMKSRGIKELKSDSSTADGIREFMHWLPIEKLENYEAHPSFFAKEIQNIGEYVKHIVTKE</sequence>
<dbReference type="PROSITE" id="PS00893">
    <property type="entry name" value="NUDIX_BOX"/>
    <property type="match status" value="1"/>
</dbReference>
<evidence type="ECO:0000313" key="4">
    <source>
        <dbReference type="Proteomes" id="UP000263486"/>
    </source>
</evidence>
<dbReference type="Gene3D" id="3.90.79.10">
    <property type="entry name" value="Nucleoside Triphosphate Pyrophosphohydrolase"/>
    <property type="match status" value="1"/>
</dbReference>
<gene>
    <name evidence="3" type="ORF">DYH56_04400</name>
</gene>
<comment type="caution">
    <text evidence="3">The sequence shown here is derived from an EMBL/GenBank/DDBJ whole genome shotgun (WGS) entry which is preliminary data.</text>
</comment>
<dbReference type="PANTHER" id="PTHR43736">
    <property type="entry name" value="ADP-RIBOSE PYROPHOSPHATASE"/>
    <property type="match status" value="1"/>
</dbReference>